<keyword evidence="1" id="KW-0472">Membrane</keyword>
<proteinExistence type="predicted"/>
<feature type="domain" description="NERD" evidence="2">
    <location>
        <begin position="133"/>
        <end position="240"/>
    </location>
</feature>
<evidence type="ECO:0000313" key="3">
    <source>
        <dbReference type="EMBL" id="GAP65476.1"/>
    </source>
</evidence>
<dbReference type="STRING" id="1475481.GCA_000953855_00778"/>
<name>A0A0K8QL88_9GAMM</name>
<sequence>MMLTFKLALVAAAVAIPFAVTVALAAVFAALARLRPQTSPLGHPAPAPGDYRRRQIARLERRAWAWLAPTLIAALLLALLWLWLRGAQVGTDAVAGAGDILPLGLAAALLAVGLAGIARVFALRRRLQHALTAELITAQCLHELARRDCVVMHDIAGEGGVRIDHVVIAPAAVYAVATGSRLLARPGGSAEVRYDGERLAFPVWEEVRPLREVRTQAQWLAAWLAREVGEVPVLPVLALPGWKVLGTGPADAVLVINPRDCGFMAEPSVSPLDGGLRERIGAALARRAA</sequence>
<evidence type="ECO:0000313" key="4">
    <source>
        <dbReference type="Proteomes" id="UP000253740"/>
    </source>
</evidence>
<dbReference type="Proteomes" id="UP000253740">
    <property type="component" value="Unassembled WGS sequence"/>
</dbReference>
<feature type="transmembrane region" description="Helical" evidence="1">
    <location>
        <begin position="6"/>
        <end position="31"/>
    </location>
</feature>
<dbReference type="EMBL" id="DF970161">
    <property type="protein sequence ID" value="GAP65476.1"/>
    <property type="molecule type" value="Genomic_DNA"/>
</dbReference>
<feature type="transmembrane region" description="Helical" evidence="1">
    <location>
        <begin position="63"/>
        <end position="83"/>
    </location>
</feature>
<reference evidence="3" key="1">
    <citation type="submission" date="2015-08" db="EMBL/GenBank/DDBJ databases">
        <title>Complete DNA Sequence of Pseudomonas syringae pv. actinidiae, the Causal Agent of Kiwifruit Canker Disease.</title>
        <authorList>
            <person name="Rikkerink E.H.A."/>
            <person name="Fineran P.C."/>
        </authorList>
    </citation>
    <scope>NUCLEOTIDE SEQUENCE</scope>
    <source>
        <strain evidence="3">SkMP5</strain>
    </source>
</reference>
<evidence type="ECO:0000256" key="1">
    <source>
        <dbReference type="SAM" id="Phobius"/>
    </source>
</evidence>
<dbReference type="InterPro" id="IPR011528">
    <property type="entry name" value="NERD"/>
</dbReference>
<feature type="transmembrane region" description="Helical" evidence="1">
    <location>
        <begin position="103"/>
        <end position="122"/>
    </location>
</feature>
<dbReference type="AlphaFoldDB" id="A0A0K8QL88"/>
<gene>
    <name evidence="3" type="ORF">MBSD_n0766</name>
</gene>
<keyword evidence="1" id="KW-1133">Transmembrane helix</keyword>
<keyword evidence="1" id="KW-0812">Transmembrane</keyword>
<keyword evidence="4" id="KW-1185">Reference proteome</keyword>
<dbReference type="Pfam" id="PF08378">
    <property type="entry name" value="NERD"/>
    <property type="match status" value="1"/>
</dbReference>
<organism evidence="3">
    <name type="scientific">Mizugakiibacter sediminis</name>
    <dbReference type="NCBI Taxonomy" id="1475481"/>
    <lineage>
        <taxon>Bacteria</taxon>
        <taxon>Pseudomonadati</taxon>
        <taxon>Pseudomonadota</taxon>
        <taxon>Gammaproteobacteria</taxon>
        <taxon>Lysobacterales</taxon>
        <taxon>Rhodanobacteraceae</taxon>
        <taxon>Mizugakiibacter</taxon>
    </lineage>
</organism>
<evidence type="ECO:0000259" key="2">
    <source>
        <dbReference type="Pfam" id="PF08378"/>
    </source>
</evidence>
<accession>A0A0K8QL88</accession>
<protein>
    <recommendedName>
        <fullName evidence="2">NERD domain-containing protein</fullName>
    </recommendedName>
</protein>